<dbReference type="EMBL" id="JASJOT010000069">
    <property type="protein sequence ID" value="MDJ1498936.1"/>
    <property type="molecule type" value="Genomic_DNA"/>
</dbReference>
<keyword evidence="3" id="KW-1185">Reference proteome</keyword>
<dbReference type="NCBIfam" id="TIGR04183">
    <property type="entry name" value="Por_Secre_tail"/>
    <property type="match status" value="1"/>
</dbReference>
<dbReference type="SUPFAM" id="SSF82171">
    <property type="entry name" value="DPP6 N-terminal domain-like"/>
    <property type="match status" value="2"/>
</dbReference>
<dbReference type="Proteomes" id="UP001228581">
    <property type="component" value="Unassembled WGS sequence"/>
</dbReference>
<sequence>MFFIASTSEEGAELRKTNGTSNGTTLVKDIYPGVKSSTIDGLTILNSTLYFFANDGVRGQQLWKSDGTADATVRVTNFLKGNLMGLTTVQNQLYFLTESAEYTWEVWKSDGTAQGTIPVKKGIPGWNTPYSFLAVGNLFFFTLQPYGDNNTKVWRSDGTDAGTFPVIANIDGNGAGNTAGHGGTSILTQYIVYKDELYFVVRSSSLFGYDQSVGIIKTNGTVAGTVPVKGLHPGGMRLIEYADVALLNDKLYFSFYEEDYNRVFIWECDGTSNGTRLVYDQSSSVYFAPSTLSSTDSELLFTTAGANGTTALVKLNPITGQVSKLRETAEAITKPFIPTPRDATFICKGEGNTFLINAQISDGTKAPYISKKIWLSNGTAGGTIEINDVGSESYSKPLAFNDYFITAAQGNEVGIELYKADVKKQTVELIKNINSSKYGKIYSYLGLASLNDRVFFSVSDSTLGVELWQSNGKIDETGIVKDINPGVGSSYPNSFSGNPLTLSGKLLFSANDLDHGTELWSSDGTEEGTTLVKDIVVGTGSSSPDNFRVAGNTMFFSCWDQNYHESLWKTDGTANGTQKLKELGQNEYNVDLYITQSTTINSMLLFEVEAAGGDLWKSDGTESGTDKIKDFYNINQLITVGSNAYFTTLSGYLGQYQLWKSDGTEAGTILVKENMGDADKTPQLLGEANGKLVFIMETADYGRELWISDGTDAGTVLLNDIYTGTQSAFTQNTISFIRNGNYIYFVADDGTTGLELWRTDGTIANTKLVKDIYPGSQSSIPDNFSVVNDKIYFSAFTPEYGVELWKSDGSTSGTVLVADIKPGSGHSNPSTINGTSNDVFFIADTDDSGRQLWHMNKTVTGTEDGFKDNFVLLYPNPGQGELTVRLTSSYFSGPVGITVFNSSGLVMQQSAITGAKGQEYTLDLQKCPAGMYLIKIAGAKGSVTKKVIKL</sequence>
<organism evidence="2 3">
    <name type="scientific">Xanthocytophaga flava</name>
    <dbReference type="NCBI Taxonomy" id="3048013"/>
    <lineage>
        <taxon>Bacteria</taxon>
        <taxon>Pseudomonadati</taxon>
        <taxon>Bacteroidota</taxon>
        <taxon>Cytophagia</taxon>
        <taxon>Cytophagales</taxon>
        <taxon>Rhodocytophagaceae</taxon>
        <taxon>Xanthocytophaga</taxon>
    </lineage>
</organism>
<proteinExistence type="predicted"/>
<evidence type="ECO:0000313" key="2">
    <source>
        <dbReference type="EMBL" id="MDJ1498936.1"/>
    </source>
</evidence>
<name>A0ABT7CZK9_9BACT</name>
<gene>
    <name evidence="2" type="ORF">QNI19_38780</name>
</gene>
<evidence type="ECO:0000259" key="1">
    <source>
        <dbReference type="Pfam" id="PF18962"/>
    </source>
</evidence>
<dbReference type="Pfam" id="PF18962">
    <property type="entry name" value="Por_Secre_tail"/>
    <property type="match status" value="1"/>
</dbReference>
<reference evidence="2 3" key="1">
    <citation type="submission" date="2023-05" db="EMBL/GenBank/DDBJ databases">
        <authorList>
            <person name="Zhang X."/>
        </authorList>
    </citation>
    <scope>NUCLEOTIDE SEQUENCE [LARGE SCALE GENOMIC DNA]</scope>
    <source>
        <strain evidence="2 3">DM2B3-1</strain>
    </source>
</reference>
<dbReference type="InterPro" id="IPR030916">
    <property type="entry name" value="ELWxxDGT_rpt"/>
</dbReference>
<dbReference type="NCBIfam" id="TIGR04534">
    <property type="entry name" value="ELWxxDGT_rpt"/>
    <property type="match status" value="2"/>
</dbReference>
<evidence type="ECO:0000313" key="3">
    <source>
        <dbReference type="Proteomes" id="UP001228581"/>
    </source>
</evidence>
<feature type="domain" description="Secretion system C-terminal sorting" evidence="1">
    <location>
        <begin position="873"/>
        <end position="948"/>
    </location>
</feature>
<protein>
    <submittedName>
        <fullName evidence="2">T9SS type A sorting domain-containing protein</fullName>
    </submittedName>
</protein>
<accession>A0ABT7CZK9</accession>
<comment type="caution">
    <text evidence="2">The sequence shown here is derived from an EMBL/GenBank/DDBJ whole genome shotgun (WGS) entry which is preliminary data.</text>
</comment>
<dbReference type="InterPro" id="IPR026444">
    <property type="entry name" value="Secre_tail"/>
</dbReference>